<keyword evidence="1" id="KW-0540">Nuclease</keyword>
<sequence>MCSKCKKPGHFKSKCLNLEKEKEKMKSFIKKKKKDEDEEANLCLMEDTPSDYENDKYENFKNLKYLQIAYQEFLSNLSTFSLGYKELKIFFSKLSKEFKSLKKKCLCSKTSVQRKKVELPSENNPYKIDLTNPINQNITCLMSINDDHWMWHKKFGHASLRLISKLKKHNLVRGLPSLVYKVDLLCDACQKGKQIRGYFEFKNIVSTFRPLELLHTELFGPTKSTSVGGKHYGLIIDESFMVFFVLCKHVQNEKGINIVSIREVVNTTCYLQNRIYIKPILKKTPYELWKGRQPNISCFYPFGCECFILNTKDNLGKFYLKLDKETFRGYLITSKAYRVYNIMTLKVEKHNHVKFNDCKPDKELSKLNDFLAYLNIGNLKTPSKEHSLDNKPKVGEAEISSRNWQLKSYHPK</sequence>
<keyword evidence="8" id="KW-0239">DNA-directed DNA polymerase</keyword>
<dbReference type="Proteomes" id="UP000257109">
    <property type="component" value="Unassembled WGS sequence"/>
</dbReference>
<reference evidence="12" key="1">
    <citation type="submission" date="2018-05" db="EMBL/GenBank/DDBJ databases">
        <title>Draft genome of Mucuna pruriens seed.</title>
        <authorList>
            <person name="Nnadi N.E."/>
            <person name="Vos R."/>
            <person name="Hasami M.H."/>
            <person name="Devisetty U.K."/>
            <person name="Aguiy J.C."/>
        </authorList>
    </citation>
    <scope>NUCLEOTIDE SEQUENCE [LARGE SCALE GENOMIC DNA]</scope>
    <source>
        <strain evidence="12">JCA_2017</strain>
    </source>
</reference>
<evidence type="ECO:0000259" key="11">
    <source>
        <dbReference type="Pfam" id="PF25597"/>
    </source>
</evidence>
<dbReference type="GO" id="GO:0015074">
    <property type="term" value="P:DNA integration"/>
    <property type="evidence" value="ECO:0007669"/>
    <property type="project" value="UniProtKB-KW"/>
</dbReference>
<dbReference type="EMBL" id="QJKJ01008492">
    <property type="protein sequence ID" value="RDX79592.1"/>
    <property type="molecule type" value="Genomic_DNA"/>
</dbReference>
<dbReference type="AlphaFoldDB" id="A0A371FMX3"/>
<keyword evidence="8" id="KW-0548">Nucleotidyltransferase</keyword>
<name>A0A371FMX3_MUCPR</name>
<organism evidence="12 13">
    <name type="scientific">Mucuna pruriens</name>
    <name type="common">Velvet bean</name>
    <name type="synonym">Dolichos pruriens</name>
    <dbReference type="NCBI Taxonomy" id="157652"/>
    <lineage>
        <taxon>Eukaryota</taxon>
        <taxon>Viridiplantae</taxon>
        <taxon>Streptophyta</taxon>
        <taxon>Embryophyta</taxon>
        <taxon>Tracheophyta</taxon>
        <taxon>Spermatophyta</taxon>
        <taxon>Magnoliopsida</taxon>
        <taxon>eudicotyledons</taxon>
        <taxon>Gunneridae</taxon>
        <taxon>Pentapetalae</taxon>
        <taxon>rosids</taxon>
        <taxon>fabids</taxon>
        <taxon>Fabales</taxon>
        <taxon>Fabaceae</taxon>
        <taxon>Papilionoideae</taxon>
        <taxon>50 kb inversion clade</taxon>
        <taxon>NPAAA clade</taxon>
        <taxon>indigoferoid/millettioid clade</taxon>
        <taxon>Phaseoleae</taxon>
        <taxon>Mucuna</taxon>
    </lineage>
</organism>
<keyword evidence="8" id="KW-0808">Transferase</keyword>
<dbReference type="Pfam" id="PF13976">
    <property type="entry name" value="gag_pre-integrs"/>
    <property type="match status" value="1"/>
</dbReference>
<dbReference type="GO" id="GO:0003964">
    <property type="term" value="F:RNA-directed DNA polymerase activity"/>
    <property type="evidence" value="ECO:0007669"/>
    <property type="project" value="UniProtKB-KW"/>
</dbReference>
<evidence type="ECO:0000259" key="10">
    <source>
        <dbReference type="Pfam" id="PF13976"/>
    </source>
</evidence>
<feature type="non-terminal residue" evidence="12">
    <location>
        <position position="1"/>
    </location>
</feature>
<gene>
    <name evidence="12" type="ORF">CR513_39967</name>
</gene>
<keyword evidence="9" id="KW-0233">DNA recombination</keyword>
<dbReference type="GO" id="GO:0006310">
    <property type="term" value="P:DNA recombination"/>
    <property type="evidence" value="ECO:0007669"/>
    <property type="project" value="UniProtKB-KW"/>
</dbReference>
<protein>
    <submittedName>
        <fullName evidence="12">Uncharacterized protein</fullName>
    </submittedName>
</protein>
<comment type="caution">
    <text evidence="12">The sequence shown here is derived from an EMBL/GenBank/DDBJ whole genome shotgun (WGS) entry which is preliminary data.</text>
</comment>
<keyword evidence="4" id="KW-0378">Hydrolase</keyword>
<dbReference type="InterPro" id="IPR057670">
    <property type="entry name" value="SH3_retrovirus"/>
</dbReference>
<keyword evidence="3" id="KW-0255">Endonuclease</keyword>
<dbReference type="GO" id="GO:0046872">
    <property type="term" value="F:metal ion binding"/>
    <property type="evidence" value="ECO:0007669"/>
    <property type="project" value="UniProtKB-KW"/>
</dbReference>
<dbReference type="GO" id="GO:0003887">
    <property type="term" value="F:DNA-directed DNA polymerase activity"/>
    <property type="evidence" value="ECO:0007669"/>
    <property type="project" value="UniProtKB-KW"/>
</dbReference>
<keyword evidence="2" id="KW-0479">Metal-binding</keyword>
<feature type="domain" description="Retroviral polymerase SH3-like" evidence="11">
    <location>
        <begin position="304"/>
        <end position="361"/>
    </location>
</feature>
<keyword evidence="6" id="KW-0229">DNA integration</keyword>
<evidence type="ECO:0000256" key="3">
    <source>
        <dbReference type="ARBA" id="ARBA00022759"/>
    </source>
</evidence>
<dbReference type="GO" id="GO:0016787">
    <property type="term" value="F:hydrolase activity"/>
    <property type="evidence" value="ECO:0007669"/>
    <property type="project" value="UniProtKB-KW"/>
</dbReference>
<evidence type="ECO:0000256" key="1">
    <source>
        <dbReference type="ARBA" id="ARBA00022722"/>
    </source>
</evidence>
<dbReference type="InterPro" id="IPR039537">
    <property type="entry name" value="Retrotran_Ty1/copia-like"/>
</dbReference>
<dbReference type="InterPro" id="IPR025724">
    <property type="entry name" value="GAG-pre-integrase_dom"/>
</dbReference>
<dbReference type="PANTHER" id="PTHR42648">
    <property type="entry name" value="TRANSPOSASE, PUTATIVE-RELATED"/>
    <property type="match status" value="1"/>
</dbReference>
<evidence type="ECO:0000256" key="8">
    <source>
        <dbReference type="ARBA" id="ARBA00022932"/>
    </source>
</evidence>
<proteinExistence type="predicted"/>
<keyword evidence="7" id="KW-0695">RNA-directed DNA polymerase</keyword>
<feature type="domain" description="GAG-pre-integrase" evidence="10">
    <location>
        <begin position="126"/>
        <end position="194"/>
    </location>
</feature>
<dbReference type="Pfam" id="PF25597">
    <property type="entry name" value="SH3_retrovirus"/>
    <property type="match status" value="1"/>
</dbReference>
<evidence type="ECO:0000256" key="9">
    <source>
        <dbReference type="ARBA" id="ARBA00023172"/>
    </source>
</evidence>
<evidence type="ECO:0000256" key="6">
    <source>
        <dbReference type="ARBA" id="ARBA00022908"/>
    </source>
</evidence>
<evidence type="ECO:0000313" key="13">
    <source>
        <dbReference type="Proteomes" id="UP000257109"/>
    </source>
</evidence>
<evidence type="ECO:0000256" key="7">
    <source>
        <dbReference type="ARBA" id="ARBA00022918"/>
    </source>
</evidence>
<evidence type="ECO:0000256" key="4">
    <source>
        <dbReference type="ARBA" id="ARBA00022801"/>
    </source>
</evidence>
<accession>A0A371FMX3</accession>
<evidence type="ECO:0000256" key="2">
    <source>
        <dbReference type="ARBA" id="ARBA00022723"/>
    </source>
</evidence>
<evidence type="ECO:0000256" key="5">
    <source>
        <dbReference type="ARBA" id="ARBA00022842"/>
    </source>
</evidence>
<dbReference type="OrthoDB" id="1282228at2759"/>
<evidence type="ECO:0000313" key="12">
    <source>
        <dbReference type="EMBL" id="RDX79592.1"/>
    </source>
</evidence>
<dbReference type="PANTHER" id="PTHR42648:SF11">
    <property type="entry name" value="TRANSPOSON TY4-P GAG-POL POLYPROTEIN"/>
    <property type="match status" value="1"/>
</dbReference>
<keyword evidence="13" id="KW-1185">Reference proteome</keyword>
<dbReference type="GO" id="GO:0004519">
    <property type="term" value="F:endonuclease activity"/>
    <property type="evidence" value="ECO:0007669"/>
    <property type="project" value="UniProtKB-KW"/>
</dbReference>
<keyword evidence="5" id="KW-0460">Magnesium</keyword>